<keyword evidence="4 6" id="KW-1133">Transmembrane helix</keyword>
<evidence type="ECO:0000256" key="1">
    <source>
        <dbReference type="ARBA" id="ARBA00004141"/>
    </source>
</evidence>
<comment type="subcellular location">
    <subcellularLocation>
        <location evidence="1">Membrane</location>
        <topology evidence="1">Multi-pass membrane protein</topology>
    </subcellularLocation>
</comment>
<evidence type="ECO:0000256" key="2">
    <source>
        <dbReference type="ARBA" id="ARBA00006824"/>
    </source>
</evidence>
<reference evidence="7 8" key="1">
    <citation type="journal article" date="2020" name="bioRxiv">
        <title>Sequence and annotation of 42 cannabis genomes reveals extensive copy number variation in cannabinoid synthesis and pathogen resistance genes.</title>
        <authorList>
            <person name="Mckernan K.J."/>
            <person name="Helbert Y."/>
            <person name="Kane L.T."/>
            <person name="Ebling H."/>
            <person name="Zhang L."/>
            <person name="Liu B."/>
            <person name="Eaton Z."/>
            <person name="Mclaughlin S."/>
            <person name="Kingan S."/>
            <person name="Baybayan P."/>
            <person name="Concepcion G."/>
            <person name="Jordan M."/>
            <person name="Riva A."/>
            <person name="Barbazuk W."/>
            <person name="Harkins T."/>
        </authorList>
    </citation>
    <scope>NUCLEOTIDE SEQUENCE [LARGE SCALE GENOMIC DNA]</scope>
    <source>
        <strain evidence="8">cv. Jamaican Lion 4</strain>
        <tissue evidence="7">Leaf</tissue>
    </source>
</reference>
<dbReference type="PANTHER" id="PTHR11266:SF111">
    <property type="entry name" value="PEROXISOMAL MEMBRANE 22 KDA (MPV17_PMP22) FAMILY PROTEIN"/>
    <property type="match status" value="1"/>
</dbReference>
<organism evidence="7 8">
    <name type="scientific">Cannabis sativa</name>
    <name type="common">Hemp</name>
    <name type="synonym">Marijuana</name>
    <dbReference type="NCBI Taxonomy" id="3483"/>
    <lineage>
        <taxon>Eukaryota</taxon>
        <taxon>Viridiplantae</taxon>
        <taxon>Streptophyta</taxon>
        <taxon>Embryophyta</taxon>
        <taxon>Tracheophyta</taxon>
        <taxon>Spermatophyta</taxon>
        <taxon>Magnoliopsida</taxon>
        <taxon>eudicotyledons</taxon>
        <taxon>Gunneridae</taxon>
        <taxon>Pentapetalae</taxon>
        <taxon>rosids</taxon>
        <taxon>fabids</taxon>
        <taxon>Rosales</taxon>
        <taxon>Cannabaceae</taxon>
        <taxon>Cannabis</taxon>
    </lineage>
</organism>
<evidence type="ECO:0000313" key="7">
    <source>
        <dbReference type="EMBL" id="KAF4351958.1"/>
    </source>
</evidence>
<evidence type="ECO:0000256" key="4">
    <source>
        <dbReference type="ARBA" id="ARBA00022989"/>
    </source>
</evidence>
<evidence type="ECO:0000256" key="3">
    <source>
        <dbReference type="ARBA" id="ARBA00022692"/>
    </source>
</evidence>
<feature type="transmembrane region" description="Helical" evidence="6">
    <location>
        <begin position="64"/>
        <end position="85"/>
    </location>
</feature>
<sequence>MMLRLWKWYQNCLAFHPVKTQVISSGFLWGAGDVAAQYITHTSAKRRLKISDAEADFKVNWKRVAITSSFGFGFVGPVGHFWFVFPIFSLGVRRLGQVFKVEASSTAKVIAVCGH</sequence>
<comment type="caution">
    <text evidence="6">Lacks conserved residue(s) required for the propagation of feature annotation.</text>
</comment>
<keyword evidence="3 6" id="KW-0812">Transmembrane</keyword>
<proteinExistence type="inferred from homology"/>
<keyword evidence="8" id="KW-1185">Reference proteome</keyword>
<name>A0A7J6E0P6_CANSA</name>
<comment type="similarity">
    <text evidence="2 6">Belongs to the peroxisomal membrane protein PXMP2/4 family.</text>
</comment>
<accession>A0A7J6E0P6</accession>
<evidence type="ECO:0000256" key="5">
    <source>
        <dbReference type="ARBA" id="ARBA00023136"/>
    </source>
</evidence>
<protein>
    <submittedName>
        <fullName evidence="7">Uncharacterized protein</fullName>
    </submittedName>
</protein>
<gene>
    <name evidence="7" type="ORF">G4B88_020586</name>
</gene>
<dbReference type="EMBL" id="JAATIQ010000540">
    <property type="protein sequence ID" value="KAF4351958.1"/>
    <property type="molecule type" value="Genomic_DNA"/>
</dbReference>
<evidence type="ECO:0000256" key="6">
    <source>
        <dbReference type="RuleBase" id="RU363053"/>
    </source>
</evidence>
<dbReference type="GO" id="GO:0016020">
    <property type="term" value="C:membrane"/>
    <property type="evidence" value="ECO:0007669"/>
    <property type="project" value="UniProtKB-SubCell"/>
</dbReference>
<dbReference type="InterPro" id="IPR007248">
    <property type="entry name" value="Mpv17_PMP22"/>
</dbReference>
<dbReference type="GO" id="GO:0005737">
    <property type="term" value="C:cytoplasm"/>
    <property type="evidence" value="ECO:0007669"/>
    <property type="project" value="TreeGrafter"/>
</dbReference>
<keyword evidence="5 6" id="KW-0472">Membrane</keyword>
<dbReference type="PANTHER" id="PTHR11266">
    <property type="entry name" value="PEROXISOMAL MEMBRANE PROTEIN 2, PXMP2 MPV17"/>
    <property type="match status" value="1"/>
</dbReference>
<comment type="caution">
    <text evidence="7">The sequence shown here is derived from an EMBL/GenBank/DDBJ whole genome shotgun (WGS) entry which is preliminary data.</text>
</comment>
<evidence type="ECO:0000313" key="8">
    <source>
        <dbReference type="Proteomes" id="UP000583929"/>
    </source>
</evidence>
<dbReference type="AlphaFoldDB" id="A0A7J6E0P6"/>
<dbReference type="Proteomes" id="UP000583929">
    <property type="component" value="Unassembled WGS sequence"/>
</dbReference>